<organism evidence="2 3">
    <name type="scientific">Dactylonectria macrodidyma</name>
    <dbReference type="NCBI Taxonomy" id="307937"/>
    <lineage>
        <taxon>Eukaryota</taxon>
        <taxon>Fungi</taxon>
        <taxon>Dikarya</taxon>
        <taxon>Ascomycota</taxon>
        <taxon>Pezizomycotina</taxon>
        <taxon>Sordariomycetes</taxon>
        <taxon>Hypocreomycetidae</taxon>
        <taxon>Hypocreales</taxon>
        <taxon>Nectriaceae</taxon>
        <taxon>Dactylonectria</taxon>
    </lineage>
</organism>
<dbReference type="SUPFAM" id="SSF55729">
    <property type="entry name" value="Acyl-CoA N-acyltransferases (Nat)"/>
    <property type="match status" value="1"/>
</dbReference>
<keyword evidence="3" id="KW-1185">Reference proteome</keyword>
<evidence type="ECO:0000313" key="2">
    <source>
        <dbReference type="EMBL" id="KAH7131001.1"/>
    </source>
</evidence>
<dbReference type="CDD" id="cd04301">
    <property type="entry name" value="NAT_SF"/>
    <property type="match status" value="1"/>
</dbReference>
<gene>
    <name evidence="2" type="ORF">EDB81DRAFT_905789</name>
</gene>
<protein>
    <recommendedName>
        <fullName evidence="1">N-acetyltransferase domain-containing protein</fullName>
    </recommendedName>
</protein>
<dbReference type="Pfam" id="PF00583">
    <property type="entry name" value="Acetyltransf_1"/>
    <property type="match status" value="1"/>
</dbReference>
<dbReference type="PROSITE" id="PS51186">
    <property type="entry name" value="GNAT"/>
    <property type="match status" value="1"/>
</dbReference>
<dbReference type="InterPro" id="IPR000182">
    <property type="entry name" value="GNAT_dom"/>
</dbReference>
<dbReference type="InterPro" id="IPR052523">
    <property type="entry name" value="Trichothecene_AcTrans"/>
</dbReference>
<feature type="domain" description="N-acetyltransferase" evidence="1">
    <location>
        <begin position="65"/>
        <end position="215"/>
    </location>
</feature>
<dbReference type="AlphaFoldDB" id="A0A9P9E5C5"/>
<dbReference type="OrthoDB" id="410198at2759"/>
<name>A0A9P9E5C5_9HYPO</name>
<proteinExistence type="predicted"/>
<evidence type="ECO:0000313" key="3">
    <source>
        <dbReference type="Proteomes" id="UP000738349"/>
    </source>
</evidence>
<comment type="caution">
    <text evidence="2">The sequence shown here is derived from an EMBL/GenBank/DDBJ whole genome shotgun (WGS) entry which is preliminary data.</text>
</comment>
<evidence type="ECO:0000259" key="1">
    <source>
        <dbReference type="PROSITE" id="PS51186"/>
    </source>
</evidence>
<sequence>MATSYSTLPVEGADVPTIAEHLLHCKLNLTINRLLYANWPNEAVQRRQCNKAVDGGFNDPNTENLKVVDDATGELVGYLGLTRKYPPNAEKPSDGADKESDVPEIFVPHVYKAVVKTVGEVLEETNKTDHFDVTYILVKPSYRRRGIGSQLMREAFARAEDAGIPLNAMSEPAAYEFFASQGLKDTKHADIDLSQWAPSYSGFGLFRFRGLVWSK</sequence>
<accession>A0A9P9E5C5</accession>
<dbReference type="PANTHER" id="PTHR42791">
    <property type="entry name" value="GNAT FAMILY ACETYLTRANSFERASE"/>
    <property type="match status" value="1"/>
</dbReference>
<dbReference type="Proteomes" id="UP000738349">
    <property type="component" value="Unassembled WGS sequence"/>
</dbReference>
<dbReference type="GO" id="GO:0016747">
    <property type="term" value="F:acyltransferase activity, transferring groups other than amino-acyl groups"/>
    <property type="evidence" value="ECO:0007669"/>
    <property type="project" value="InterPro"/>
</dbReference>
<dbReference type="PANTHER" id="PTHR42791:SF4">
    <property type="entry name" value="ACETYLTRANSFERASE, GNAT FAMILY FAMILY (AFU_ORTHOLOGUE AFUA_4G09540)-RELATED"/>
    <property type="match status" value="1"/>
</dbReference>
<dbReference type="InterPro" id="IPR016181">
    <property type="entry name" value="Acyl_CoA_acyltransferase"/>
</dbReference>
<dbReference type="Gene3D" id="3.40.630.30">
    <property type="match status" value="1"/>
</dbReference>
<dbReference type="EMBL" id="JAGMUV010000017">
    <property type="protein sequence ID" value="KAH7131001.1"/>
    <property type="molecule type" value="Genomic_DNA"/>
</dbReference>
<reference evidence="2" key="1">
    <citation type="journal article" date="2021" name="Nat. Commun.">
        <title>Genetic determinants of endophytism in the Arabidopsis root mycobiome.</title>
        <authorList>
            <person name="Mesny F."/>
            <person name="Miyauchi S."/>
            <person name="Thiergart T."/>
            <person name="Pickel B."/>
            <person name="Atanasova L."/>
            <person name="Karlsson M."/>
            <person name="Huettel B."/>
            <person name="Barry K.W."/>
            <person name="Haridas S."/>
            <person name="Chen C."/>
            <person name="Bauer D."/>
            <person name="Andreopoulos W."/>
            <person name="Pangilinan J."/>
            <person name="LaButti K."/>
            <person name="Riley R."/>
            <person name="Lipzen A."/>
            <person name="Clum A."/>
            <person name="Drula E."/>
            <person name="Henrissat B."/>
            <person name="Kohler A."/>
            <person name="Grigoriev I.V."/>
            <person name="Martin F.M."/>
            <person name="Hacquard S."/>
        </authorList>
    </citation>
    <scope>NUCLEOTIDE SEQUENCE</scope>
    <source>
        <strain evidence="2">MPI-CAGE-AT-0147</strain>
    </source>
</reference>